<dbReference type="Gene3D" id="1.10.1040.10">
    <property type="entry name" value="N-(1-d-carboxylethyl)-l-norvaline Dehydrogenase, domain 2"/>
    <property type="match status" value="1"/>
</dbReference>
<name>A0A1M5IQ58_9BACT</name>
<gene>
    <name evidence="2" type="ORF">SAMN05444008_12513</name>
</gene>
<feature type="domain" description="3-hydroxyacyl-CoA dehydrogenase C-terminal" evidence="1">
    <location>
        <begin position="123"/>
        <end position="204"/>
    </location>
</feature>
<organism evidence="2 3">
    <name type="scientific">Cnuella takakiae</name>
    <dbReference type="NCBI Taxonomy" id="1302690"/>
    <lineage>
        <taxon>Bacteria</taxon>
        <taxon>Pseudomonadati</taxon>
        <taxon>Bacteroidota</taxon>
        <taxon>Chitinophagia</taxon>
        <taxon>Chitinophagales</taxon>
        <taxon>Chitinophagaceae</taxon>
        <taxon>Cnuella</taxon>
    </lineage>
</organism>
<dbReference type="GO" id="GO:0016616">
    <property type="term" value="F:oxidoreductase activity, acting on the CH-OH group of donors, NAD or NADP as acceptor"/>
    <property type="evidence" value="ECO:0007669"/>
    <property type="project" value="InterPro"/>
</dbReference>
<dbReference type="Proteomes" id="UP000184368">
    <property type="component" value="Unassembled WGS sequence"/>
</dbReference>
<keyword evidence="3" id="KW-1185">Reference proteome</keyword>
<dbReference type="InterPro" id="IPR006108">
    <property type="entry name" value="3HC_DH_C"/>
</dbReference>
<dbReference type="PANTHER" id="PTHR48075:SF5">
    <property type="entry name" value="3-HYDROXYBUTYRYL-COA DEHYDROGENASE"/>
    <property type="match status" value="1"/>
</dbReference>
<evidence type="ECO:0000313" key="2">
    <source>
        <dbReference type="EMBL" id="SHG30458.1"/>
    </source>
</evidence>
<dbReference type="InterPro" id="IPR008927">
    <property type="entry name" value="6-PGluconate_DH-like_C_sf"/>
</dbReference>
<reference evidence="2 3" key="1">
    <citation type="submission" date="2016-11" db="EMBL/GenBank/DDBJ databases">
        <authorList>
            <person name="Jaros S."/>
            <person name="Januszkiewicz K."/>
            <person name="Wedrychowicz H."/>
        </authorList>
    </citation>
    <scope>NUCLEOTIDE SEQUENCE [LARGE SCALE GENOMIC DNA]</scope>
    <source>
        <strain evidence="2 3">DSM 26897</strain>
    </source>
</reference>
<dbReference type="EMBL" id="FQUO01000025">
    <property type="protein sequence ID" value="SHG30458.1"/>
    <property type="molecule type" value="Genomic_DNA"/>
</dbReference>
<evidence type="ECO:0000313" key="3">
    <source>
        <dbReference type="Proteomes" id="UP000184368"/>
    </source>
</evidence>
<accession>A0A1M5IQ58</accession>
<protein>
    <submittedName>
        <fullName evidence="2">3-hydroxybutyryl-CoA dehydrogenase</fullName>
    </submittedName>
</protein>
<dbReference type="PANTHER" id="PTHR48075">
    <property type="entry name" value="3-HYDROXYACYL-COA DEHYDROGENASE FAMILY PROTEIN"/>
    <property type="match status" value="1"/>
</dbReference>
<sequence length="206" mass="22463">MQVWLVCSEAQEAELGAMPSNLVVTRKLDMPAHFDTVVDLLFEANRQAHQPVLSALPVPVIVAAPVITGKDLPAGFIRINAWPGFLRGRRVEACGNDETARMAATAVLGMWDKAPEWVPDEPGMIAARVIAGIINEAYLAWSEGIASKEDIDTAMKLGTNYPHGPFEWAELVGRERILHLLETLAVANERYLPCSALKNSVQPGNL</sequence>
<dbReference type="Pfam" id="PF00725">
    <property type="entry name" value="3HCDH"/>
    <property type="match status" value="1"/>
</dbReference>
<dbReference type="GO" id="GO:0006631">
    <property type="term" value="P:fatty acid metabolic process"/>
    <property type="evidence" value="ECO:0007669"/>
    <property type="project" value="InterPro"/>
</dbReference>
<dbReference type="InterPro" id="IPR013328">
    <property type="entry name" value="6PGD_dom2"/>
</dbReference>
<dbReference type="RefSeq" id="WP_073048316.1">
    <property type="nucleotide sequence ID" value="NZ_FQUO01000025.1"/>
</dbReference>
<evidence type="ECO:0000259" key="1">
    <source>
        <dbReference type="Pfam" id="PF00725"/>
    </source>
</evidence>
<dbReference type="STRING" id="1302690.BUE76_20250"/>
<proteinExistence type="predicted"/>
<dbReference type="AlphaFoldDB" id="A0A1M5IQ58"/>
<dbReference type="SUPFAM" id="SSF48179">
    <property type="entry name" value="6-phosphogluconate dehydrogenase C-terminal domain-like"/>
    <property type="match status" value="1"/>
</dbReference>